<organism evidence="3 4">
    <name type="scientific">Halosimplex aquaticum</name>
    <dbReference type="NCBI Taxonomy" id="3026162"/>
    <lineage>
        <taxon>Archaea</taxon>
        <taxon>Methanobacteriati</taxon>
        <taxon>Methanobacteriota</taxon>
        <taxon>Stenosarchaea group</taxon>
        <taxon>Halobacteria</taxon>
        <taxon>Halobacteriales</taxon>
        <taxon>Haloarculaceae</taxon>
        <taxon>Halosimplex</taxon>
    </lineage>
</organism>
<feature type="region of interest" description="Disordered" evidence="1">
    <location>
        <begin position="245"/>
        <end position="298"/>
    </location>
</feature>
<evidence type="ECO:0000313" key="3">
    <source>
        <dbReference type="EMBL" id="MFC7142713.1"/>
    </source>
</evidence>
<dbReference type="AlphaFoldDB" id="A0ABD5Y5S6"/>
<feature type="transmembrane region" description="Helical" evidence="2">
    <location>
        <begin position="55"/>
        <end position="80"/>
    </location>
</feature>
<keyword evidence="2" id="KW-1133">Transmembrane helix</keyword>
<comment type="caution">
    <text evidence="3">The sequence shown here is derived from an EMBL/GenBank/DDBJ whole genome shotgun (WGS) entry which is preliminary data.</text>
</comment>
<reference evidence="3 4" key="1">
    <citation type="journal article" date="2019" name="Int. J. Syst. Evol. Microbiol.">
        <title>The Global Catalogue of Microorganisms (GCM) 10K type strain sequencing project: providing services to taxonomists for standard genome sequencing and annotation.</title>
        <authorList>
            <consortium name="The Broad Institute Genomics Platform"/>
            <consortium name="The Broad Institute Genome Sequencing Center for Infectious Disease"/>
            <person name="Wu L."/>
            <person name="Ma J."/>
        </authorList>
    </citation>
    <scope>NUCLEOTIDE SEQUENCE [LARGE SCALE GENOMIC DNA]</scope>
    <source>
        <strain evidence="3 4">XZYJT29</strain>
    </source>
</reference>
<accession>A0ABD5Y5S6</accession>
<proteinExistence type="predicted"/>
<evidence type="ECO:0000256" key="2">
    <source>
        <dbReference type="SAM" id="Phobius"/>
    </source>
</evidence>
<feature type="transmembrane region" description="Helical" evidence="2">
    <location>
        <begin position="24"/>
        <end position="49"/>
    </location>
</feature>
<gene>
    <name evidence="3" type="ORF">ACFQMA_23120</name>
</gene>
<dbReference type="RefSeq" id="WP_274323767.1">
    <property type="nucleotide sequence ID" value="NZ_CP118158.1"/>
</dbReference>
<sequence length="298" mass="33225">MTNTEPPNPQAPAKPSNRELMVEVLRYTAIPLLVGILCLVGLALVWWYGLPARPISIVLLSGMIGGPFIVCYAFLFAYIYQKRLDVPIVLNDPDGQYWGLKYLHPDEFGKAEIEGDRLATRHGRATGETIYFAEGQRIEQREEVDQESGEKKSVARRVLESTWEGEISTQRFLEAKTALDQQRKKLVPLAFEGLKARAGADMQVLENTDRLGHALLAGAEEDNFLVDEDGNPMEFELDVDTDASLDGLIPRRSESDDQDERAEADRPGSSDIQGETDPLAENGWPDASENGEEPQEHE</sequence>
<name>A0ABD5Y5S6_9EURY</name>
<keyword evidence="4" id="KW-1185">Reference proteome</keyword>
<feature type="compositionally biased region" description="Acidic residues" evidence="1">
    <location>
        <begin position="289"/>
        <end position="298"/>
    </location>
</feature>
<evidence type="ECO:0000313" key="4">
    <source>
        <dbReference type="Proteomes" id="UP001596432"/>
    </source>
</evidence>
<keyword evidence="2" id="KW-0472">Membrane</keyword>
<dbReference type="EMBL" id="JBHTAS010000001">
    <property type="protein sequence ID" value="MFC7142713.1"/>
    <property type="molecule type" value="Genomic_DNA"/>
</dbReference>
<feature type="compositionally biased region" description="Basic and acidic residues" evidence="1">
    <location>
        <begin position="249"/>
        <end position="268"/>
    </location>
</feature>
<protein>
    <submittedName>
        <fullName evidence="3">Uncharacterized protein</fullName>
    </submittedName>
</protein>
<dbReference type="GeneID" id="78823062"/>
<dbReference type="Proteomes" id="UP001596432">
    <property type="component" value="Unassembled WGS sequence"/>
</dbReference>
<keyword evidence="2" id="KW-0812">Transmembrane</keyword>
<evidence type="ECO:0000256" key="1">
    <source>
        <dbReference type="SAM" id="MobiDB-lite"/>
    </source>
</evidence>